<dbReference type="PRINTS" id="PR00465">
    <property type="entry name" value="EP450IV"/>
</dbReference>
<keyword evidence="10" id="KW-1185">Reference proteome</keyword>
<protein>
    <submittedName>
        <fullName evidence="9">Cytochrome p450</fullName>
    </submittedName>
</protein>
<proteinExistence type="inferred from homology"/>
<keyword evidence="4 8" id="KW-0479">Metal-binding</keyword>
<evidence type="ECO:0000256" key="1">
    <source>
        <dbReference type="ARBA" id="ARBA00001971"/>
    </source>
</evidence>
<dbReference type="InterPro" id="IPR036396">
    <property type="entry name" value="Cyt_P450_sf"/>
</dbReference>
<comment type="cofactor">
    <cofactor evidence="1 8">
        <name>heme</name>
        <dbReference type="ChEBI" id="CHEBI:30413"/>
    </cofactor>
</comment>
<dbReference type="GO" id="GO:0020037">
    <property type="term" value="F:heme binding"/>
    <property type="evidence" value="ECO:0007669"/>
    <property type="project" value="InterPro"/>
</dbReference>
<dbReference type="PANTHER" id="PTHR46206">
    <property type="entry name" value="CYTOCHROME P450"/>
    <property type="match status" value="1"/>
</dbReference>
<evidence type="ECO:0000256" key="7">
    <source>
        <dbReference type="ARBA" id="ARBA00023033"/>
    </source>
</evidence>
<dbReference type="EMBL" id="JAATWM020000057">
    <property type="protein sequence ID" value="KAF9870217.1"/>
    <property type="molecule type" value="Genomic_DNA"/>
</dbReference>
<organism evidence="9 10">
    <name type="scientific">Colletotrichum karsti</name>
    <dbReference type="NCBI Taxonomy" id="1095194"/>
    <lineage>
        <taxon>Eukaryota</taxon>
        <taxon>Fungi</taxon>
        <taxon>Dikarya</taxon>
        <taxon>Ascomycota</taxon>
        <taxon>Pezizomycotina</taxon>
        <taxon>Sordariomycetes</taxon>
        <taxon>Hypocreomycetidae</taxon>
        <taxon>Glomerellales</taxon>
        <taxon>Glomerellaceae</taxon>
        <taxon>Colletotrichum</taxon>
        <taxon>Colletotrichum boninense species complex</taxon>
    </lineage>
</organism>
<keyword evidence="5" id="KW-0560">Oxidoreductase</keyword>
<dbReference type="InterPro" id="IPR002403">
    <property type="entry name" value="Cyt_P450_E_grp-IV"/>
</dbReference>
<dbReference type="Gene3D" id="1.10.630.10">
    <property type="entry name" value="Cytochrome P450"/>
    <property type="match status" value="1"/>
</dbReference>
<dbReference type="RefSeq" id="XP_038739678.1">
    <property type="nucleotide sequence ID" value="XM_038895016.1"/>
</dbReference>
<feature type="binding site" description="axial binding residue" evidence="8">
    <location>
        <position position="372"/>
    </location>
    <ligand>
        <name>heme</name>
        <dbReference type="ChEBI" id="CHEBI:30413"/>
    </ligand>
    <ligandPart>
        <name>Fe</name>
        <dbReference type="ChEBI" id="CHEBI:18248"/>
    </ligandPart>
</feature>
<evidence type="ECO:0000313" key="9">
    <source>
        <dbReference type="EMBL" id="KAF9870217.1"/>
    </source>
</evidence>
<evidence type="ECO:0000256" key="6">
    <source>
        <dbReference type="ARBA" id="ARBA00023004"/>
    </source>
</evidence>
<dbReference type="Proteomes" id="UP000781932">
    <property type="component" value="Unassembled WGS sequence"/>
</dbReference>
<comment type="similarity">
    <text evidence="2">Belongs to the cytochrome P450 family.</text>
</comment>
<keyword evidence="7" id="KW-0503">Monooxygenase</keyword>
<reference evidence="9" key="2">
    <citation type="submission" date="2020-11" db="EMBL/GenBank/DDBJ databases">
        <title>Whole genome sequencing of Colletotrichum sp.</title>
        <authorList>
            <person name="Li H."/>
        </authorList>
    </citation>
    <scope>NUCLEOTIDE SEQUENCE</scope>
    <source>
        <strain evidence="9">CkLH20</strain>
    </source>
</reference>
<sequence>MTTALGEVTVLPPSLIPEMRNMTDLNFREAITTEFHSTLPGFEVFGFFKLPGHILQTVARKQLTQHTNTILEPLSSEAAFATDLIFGNPPGWQQIPVKESMLDLIGRLSSRVFLGPDLCRNDAWLRITKRFTTTSFAAAAKLNLFPSTLRPLINWLDPSCRQMRSFISQANEILLPVFESRLKVREAAKIAGKPTPAFHDTIEWAEMESQGMAYDPVAFQMIISFVAIHTTYDLLGRTLILVAQHPEAIDSLRQEIIRVLKAEGWSKTSLNHMKLLDSAVKEAQRIWPTTVLTLRRVAVKDITLFDGTFIRKGKRTFTHCLNMMDPEVYPNPEKFDIHRFKQLREQSGGESKAQLVTTTPEHVGFGYGMFACPGRFFASNEIKIALCHLLLKYDWKITEDFKPMIIGDSSLIDPATTIAFRRRKEEIDLECLQFDEGVAFAVDNGQV</sequence>
<gene>
    <name evidence="9" type="ORF">CkaCkLH20_12303</name>
</gene>
<evidence type="ECO:0000256" key="3">
    <source>
        <dbReference type="ARBA" id="ARBA00022617"/>
    </source>
</evidence>
<keyword evidence="3 8" id="KW-0349">Heme</keyword>
<dbReference type="InterPro" id="IPR001128">
    <property type="entry name" value="Cyt_P450"/>
</dbReference>
<dbReference type="GO" id="GO:0005506">
    <property type="term" value="F:iron ion binding"/>
    <property type="evidence" value="ECO:0007669"/>
    <property type="project" value="InterPro"/>
</dbReference>
<evidence type="ECO:0000256" key="5">
    <source>
        <dbReference type="ARBA" id="ARBA00023002"/>
    </source>
</evidence>
<dbReference type="OrthoDB" id="1844152at2759"/>
<evidence type="ECO:0000256" key="8">
    <source>
        <dbReference type="PIRSR" id="PIRSR602403-1"/>
    </source>
</evidence>
<accession>A0A9P6HUS0</accession>
<dbReference type="GO" id="GO:0004497">
    <property type="term" value="F:monooxygenase activity"/>
    <property type="evidence" value="ECO:0007669"/>
    <property type="project" value="UniProtKB-KW"/>
</dbReference>
<comment type="caution">
    <text evidence="9">The sequence shown here is derived from an EMBL/GenBank/DDBJ whole genome shotgun (WGS) entry which is preliminary data.</text>
</comment>
<evidence type="ECO:0000313" key="10">
    <source>
        <dbReference type="Proteomes" id="UP000781932"/>
    </source>
</evidence>
<dbReference type="Pfam" id="PF00067">
    <property type="entry name" value="p450"/>
    <property type="match status" value="1"/>
</dbReference>
<dbReference type="GeneID" id="62168090"/>
<name>A0A9P6HUS0_9PEZI</name>
<dbReference type="SUPFAM" id="SSF48264">
    <property type="entry name" value="Cytochrome P450"/>
    <property type="match status" value="1"/>
</dbReference>
<evidence type="ECO:0000256" key="2">
    <source>
        <dbReference type="ARBA" id="ARBA00010617"/>
    </source>
</evidence>
<dbReference type="CDD" id="cd11041">
    <property type="entry name" value="CYP503A1-like"/>
    <property type="match status" value="1"/>
</dbReference>
<reference evidence="9" key="1">
    <citation type="submission" date="2020-03" db="EMBL/GenBank/DDBJ databases">
        <authorList>
            <person name="He L."/>
        </authorList>
    </citation>
    <scope>NUCLEOTIDE SEQUENCE</scope>
    <source>
        <strain evidence="9">CkLH20</strain>
    </source>
</reference>
<dbReference type="PANTHER" id="PTHR46206:SF2">
    <property type="entry name" value="CYTOCHROME P450 MONOOXYGENASE AUSG-RELATED"/>
    <property type="match status" value="1"/>
</dbReference>
<dbReference type="AlphaFoldDB" id="A0A9P6HUS0"/>
<keyword evidence="6 8" id="KW-0408">Iron</keyword>
<dbReference type="GO" id="GO:0016705">
    <property type="term" value="F:oxidoreductase activity, acting on paired donors, with incorporation or reduction of molecular oxygen"/>
    <property type="evidence" value="ECO:0007669"/>
    <property type="project" value="InterPro"/>
</dbReference>
<evidence type="ECO:0000256" key="4">
    <source>
        <dbReference type="ARBA" id="ARBA00022723"/>
    </source>
</evidence>